<dbReference type="AlphaFoldDB" id="A0A422NBV2"/>
<dbReference type="Pfam" id="PF20445">
    <property type="entry name" value="RHS_N"/>
    <property type="match status" value="1"/>
</dbReference>
<sequence length="523" mass="60236">MEGEGPVSEMLLNDFLREYVGGNSAVDEDDNVPMGMFALRPDEYVTDTELRESIVRLPACQTYALREDLRRLLEKGVVTLRDWRKAASWFRIFSSAASEKLRAALEVAKAEAAGREENERAKRKEESYRRPIPEGFYDSVFNAKLSHVVGYPEGAGEEAAVRMEVKEGQAPKRTWKLTCYRNHVLRSDELDQFRPPRPTLMVLTSEKGWPHSLREGTVTTDCYVTAEAERVWQIVKDNMYYMFYGGDGGLPEVQPYFVLGTYGVGRWANAGSYLLYRLLHYDNHPIRYVVYCFGRELVYVFDKEEKTVEKYEGTEDDEEAMKKFYWYSGERGFFIYDVAEEGGPPSSFYCYRHGVVVLASPNGNNFREWVGGADYHHRVMSCPSENEVKAMCAWMTRGRPAQEQVDYWETVKQRMRFVGPIPRYILTEAEFNEHTAAVESALQAIDASVAKDYFARADEEVWSPENPFHKIVKIEREFRARCYDVIRIAPACDYIEQKLLDRLCEVLTLREAVTLLSGASHLP</sequence>
<dbReference type="Proteomes" id="UP000284403">
    <property type="component" value="Unassembled WGS sequence"/>
</dbReference>
<feature type="domain" description="Retrotransposon hot spot protein,C-terminal" evidence="1">
    <location>
        <begin position="258"/>
        <end position="508"/>
    </location>
</feature>
<dbReference type="RefSeq" id="XP_029224752.1">
    <property type="nucleotide sequence ID" value="XM_029375154.1"/>
</dbReference>
<dbReference type="Pfam" id="PF24466">
    <property type="entry name" value="DUF7578"/>
    <property type="match status" value="1"/>
</dbReference>
<proteinExistence type="predicted"/>
<evidence type="ECO:0000313" key="4">
    <source>
        <dbReference type="EMBL" id="RNF02968.1"/>
    </source>
</evidence>
<feature type="domain" description="Retrotransposon hot spot protein N-terminal" evidence="2">
    <location>
        <begin position="137"/>
        <end position="244"/>
    </location>
</feature>
<evidence type="ECO:0000259" key="1">
    <source>
        <dbReference type="Pfam" id="PF07999"/>
    </source>
</evidence>
<evidence type="ECO:0000313" key="5">
    <source>
        <dbReference type="Proteomes" id="UP000284403"/>
    </source>
</evidence>
<keyword evidence="5" id="KW-1185">Reference proteome</keyword>
<dbReference type="Pfam" id="PF07999">
    <property type="entry name" value="RHSP"/>
    <property type="match status" value="1"/>
</dbReference>
<dbReference type="OrthoDB" id="2340858at2759"/>
<comment type="caution">
    <text evidence="4">The sequence shown here is derived from an EMBL/GenBank/DDBJ whole genome shotgun (WGS) entry which is preliminary data.</text>
</comment>
<dbReference type="InterPro" id="IPR056000">
    <property type="entry name" value="DUF7578"/>
</dbReference>
<evidence type="ECO:0000259" key="2">
    <source>
        <dbReference type="Pfam" id="PF20445"/>
    </source>
</evidence>
<accession>A0A422NBV2</accession>
<dbReference type="InterPro" id="IPR006518">
    <property type="entry name" value="Trypano_RHS"/>
</dbReference>
<dbReference type="InterPro" id="IPR052980">
    <property type="entry name" value="Crinkler_effector"/>
</dbReference>
<dbReference type="InterPro" id="IPR046835">
    <property type="entry name" value="RHS_N"/>
</dbReference>
<evidence type="ECO:0000259" key="3">
    <source>
        <dbReference type="Pfam" id="PF24466"/>
    </source>
</evidence>
<dbReference type="EMBL" id="MKKU01000746">
    <property type="protein sequence ID" value="RNF02968.1"/>
    <property type="molecule type" value="Genomic_DNA"/>
</dbReference>
<feature type="domain" description="DUF7578" evidence="3">
    <location>
        <begin position="7"/>
        <end position="67"/>
    </location>
</feature>
<dbReference type="PANTHER" id="PTHR33129:SF3">
    <property type="entry name" value="HOT SPOT (RHS) PROTEIN, PUTATIVE-RELATED"/>
    <property type="match status" value="1"/>
</dbReference>
<dbReference type="InterPro" id="IPR046836">
    <property type="entry name" value="RHS_C"/>
</dbReference>
<organism evidence="4 5">
    <name type="scientific">Trypanosoma conorhini</name>
    <dbReference type="NCBI Taxonomy" id="83891"/>
    <lineage>
        <taxon>Eukaryota</taxon>
        <taxon>Discoba</taxon>
        <taxon>Euglenozoa</taxon>
        <taxon>Kinetoplastea</taxon>
        <taxon>Metakinetoplastina</taxon>
        <taxon>Trypanosomatida</taxon>
        <taxon>Trypanosomatidae</taxon>
        <taxon>Trypanosoma</taxon>
    </lineage>
</organism>
<dbReference type="NCBIfam" id="TIGR01631">
    <property type="entry name" value="Trypano_RHS"/>
    <property type="match status" value="1"/>
</dbReference>
<name>A0A422NBV2_9TRYP</name>
<gene>
    <name evidence="4" type="ORF">Tco025E_08300</name>
</gene>
<dbReference type="GeneID" id="40321911"/>
<dbReference type="PANTHER" id="PTHR33129">
    <property type="entry name" value="PROTEIN KINASE DOMAIN-CONTAINING PROTEIN-RELATED"/>
    <property type="match status" value="1"/>
</dbReference>
<reference evidence="4 5" key="1">
    <citation type="journal article" date="2018" name="BMC Genomics">
        <title>Genomic comparison of Trypanosoma conorhini and Trypanosoma rangeli to Trypanosoma cruzi strains of high and low virulence.</title>
        <authorList>
            <person name="Bradwell K.R."/>
            <person name="Koparde V.N."/>
            <person name="Matveyev A.V."/>
            <person name="Serrano M.G."/>
            <person name="Alves J.M."/>
            <person name="Parikh H."/>
            <person name="Huang B."/>
            <person name="Lee V."/>
            <person name="Espinosa-Alvarez O."/>
            <person name="Ortiz P.A."/>
            <person name="Costa-Martins A.G."/>
            <person name="Teixeira M.M."/>
            <person name="Buck G.A."/>
        </authorList>
    </citation>
    <scope>NUCLEOTIDE SEQUENCE [LARGE SCALE GENOMIC DNA]</scope>
    <source>
        <strain evidence="4 5">025E</strain>
    </source>
</reference>
<protein>
    <submittedName>
        <fullName evidence="4">Putative retrotransposon hot spot (RHS) protein</fullName>
    </submittedName>
</protein>